<comment type="caution">
    <text evidence="1">The sequence shown here is derived from an EMBL/GenBank/DDBJ whole genome shotgun (WGS) entry which is preliminary data.</text>
</comment>
<dbReference type="SUPFAM" id="SSF47598">
    <property type="entry name" value="Ribbon-helix-helix"/>
    <property type="match status" value="1"/>
</dbReference>
<dbReference type="EMBL" id="MFGC01000028">
    <property type="protein sequence ID" value="OGF27170.1"/>
    <property type="molecule type" value="Genomic_DNA"/>
</dbReference>
<evidence type="ECO:0000313" key="2">
    <source>
        <dbReference type="Proteomes" id="UP000178925"/>
    </source>
</evidence>
<protein>
    <recommendedName>
        <fullName evidence="3">Ribbon-helix-helix protein CopG domain-containing protein</fullName>
    </recommendedName>
</protein>
<dbReference type="GO" id="GO:0006355">
    <property type="term" value="P:regulation of DNA-templated transcription"/>
    <property type="evidence" value="ECO:0007669"/>
    <property type="project" value="InterPro"/>
</dbReference>
<evidence type="ECO:0000313" key="1">
    <source>
        <dbReference type="EMBL" id="OGF27170.1"/>
    </source>
</evidence>
<dbReference type="STRING" id="1797995.A2242_04350"/>
<proteinExistence type="predicted"/>
<sequence>MRNIINISLPLEMVKVVKQEVKLGKYASISEFFRHLVRTHEENKILGSLEESRRDIKVGRGKVLRSLKSLR</sequence>
<reference evidence="1 2" key="1">
    <citation type="journal article" date="2016" name="Nat. Commun.">
        <title>Thousands of microbial genomes shed light on interconnected biogeochemical processes in an aquifer system.</title>
        <authorList>
            <person name="Anantharaman K."/>
            <person name="Brown C.T."/>
            <person name="Hug L.A."/>
            <person name="Sharon I."/>
            <person name="Castelle C.J."/>
            <person name="Probst A.J."/>
            <person name="Thomas B.C."/>
            <person name="Singh A."/>
            <person name="Wilkins M.J."/>
            <person name="Karaoz U."/>
            <person name="Brodie E.L."/>
            <person name="Williams K.H."/>
            <person name="Hubbard S.S."/>
            <person name="Banfield J.F."/>
        </authorList>
    </citation>
    <scope>NUCLEOTIDE SEQUENCE [LARGE SCALE GENOMIC DNA]</scope>
</reference>
<dbReference type="CDD" id="cd22231">
    <property type="entry name" value="RHH_NikR_HicB-like"/>
    <property type="match status" value="1"/>
</dbReference>
<dbReference type="AlphaFoldDB" id="A0A1F5SKF7"/>
<name>A0A1F5SKF7_9BACT</name>
<dbReference type="Proteomes" id="UP000178925">
    <property type="component" value="Unassembled WGS sequence"/>
</dbReference>
<organism evidence="1 2">
    <name type="scientific">Candidatus Falkowbacteria bacterium RIFOXYA2_FULL_47_9</name>
    <dbReference type="NCBI Taxonomy" id="1797995"/>
    <lineage>
        <taxon>Bacteria</taxon>
        <taxon>Candidatus Falkowiibacteriota</taxon>
    </lineage>
</organism>
<accession>A0A1F5SKF7</accession>
<dbReference type="InterPro" id="IPR010985">
    <property type="entry name" value="Ribbon_hlx_hlx"/>
</dbReference>
<evidence type="ECO:0008006" key="3">
    <source>
        <dbReference type="Google" id="ProtNLM"/>
    </source>
</evidence>
<gene>
    <name evidence="1" type="ORF">A2242_04350</name>
</gene>